<name>A0A1G8MEZ3_9RHOB</name>
<dbReference type="PROSITE" id="PS51257">
    <property type="entry name" value="PROKAR_LIPOPROTEIN"/>
    <property type="match status" value="1"/>
</dbReference>
<sequence length="932" mass="101407">MVGSNKILTVSYGTFSCTLEGFDDSFGTMKAIAEYFRNLAAEDRYFGAEPPTPDAEMLQRIVEKEIHRRVEARVSEQGITLKAAEDDGAAPVVQPETVTPIAEAPPAEMVAESFVEPAEQEVSAVTEPQEVSVAEEPAADIPATTAEQETPFVTATEAPVETAETEAEPGPLPEPVFAEPVEAAPFVPASAPAESLAEKLARIRAVVARSRQVEEIKPQEPPAEVSLPEPCEETIAEAPEQTAVAADESMPLTLTEPIAELPMAELPIDGPDFAEPPAAELPIVEAANEEQPSAMVEEFVEIETAPEEFTTDTAFAEFLEEAPVDEIAVETADSPVLDEPEVAEDSLEAEEVSAYEEEMPRSNVIRVRKQSLMASLRAALSEKEDETAVDDTALNDDISVPDLVETAEATVEMPMPEQPVSLDTEETFEPETIEAEDVAEAYATEPEQLSEPSASGLSPDEEADLLRELEAVEREMAADSAEIAALETESQAEALRALDGQDTPASTELESLEQELSALAFASHSAFAEPVTGVDTHDDAEVITQETEEETFEEAEKPVETVAFRAVEDTTAPVGDEDDDQLAEAVARVAQSSEEETRAEAAAERRARALGQEHDENHNVSRLMDEADNKLAGPELRRRRSAIEHLKAAVAATKAEGPRNRDDDGDTLPYRDDLRAAVATSLQSQKPDADATLPPKAELEAQEAADKLDFTAIKPEHENEQPVSEDAAPKPAEPVRPRRPARSELRDREITRPVTTSERLKVAPLMLVSEQRVDDDAEAKPREPASVQPVRPRRVTAGRMVSAAAEKAPSENELEESSRSSMVSSDREAAGIFAESTTFEEFSERMGARGLEEMLECAAAYTSYVQGRTHFSHPEIMDVVRQAEGQEDLRREDSLRSFGQLLRQGKIQKLDRGQFTLSQASRYNPEQRSVAL</sequence>
<feature type="region of interest" description="Disordered" evidence="1">
    <location>
        <begin position="113"/>
        <end position="152"/>
    </location>
</feature>
<proteinExistence type="predicted"/>
<evidence type="ECO:0000256" key="1">
    <source>
        <dbReference type="SAM" id="MobiDB-lite"/>
    </source>
</evidence>
<protein>
    <recommendedName>
        <fullName evidence="4">Lipoprotein</fullName>
    </recommendedName>
</protein>
<reference evidence="2 3" key="1">
    <citation type="submission" date="2016-10" db="EMBL/GenBank/DDBJ databases">
        <authorList>
            <person name="de Groot N.N."/>
        </authorList>
    </citation>
    <scope>NUCLEOTIDE SEQUENCE [LARGE SCALE GENOMIC DNA]</scope>
    <source>
        <strain evidence="2 3">DSM 25294</strain>
    </source>
</reference>
<feature type="compositionally biased region" description="Basic and acidic residues" evidence="1">
    <location>
        <begin position="771"/>
        <end position="783"/>
    </location>
</feature>
<evidence type="ECO:0000313" key="2">
    <source>
        <dbReference type="EMBL" id="SDI66558.1"/>
    </source>
</evidence>
<feature type="compositionally biased region" description="Basic and acidic residues" evidence="1">
    <location>
        <begin position="733"/>
        <end position="751"/>
    </location>
</feature>
<organism evidence="2 3">
    <name type="scientific">Aliiruegeria lutimaris</name>
    <dbReference type="NCBI Taxonomy" id="571298"/>
    <lineage>
        <taxon>Bacteria</taxon>
        <taxon>Pseudomonadati</taxon>
        <taxon>Pseudomonadota</taxon>
        <taxon>Alphaproteobacteria</taxon>
        <taxon>Rhodobacterales</taxon>
        <taxon>Roseobacteraceae</taxon>
        <taxon>Aliiruegeria</taxon>
    </lineage>
</organism>
<feature type="compositionally biased region" description="Basic and acidic residues" evidence="1">
    <location>
        <begin position="595"/>
        <end position="629"/>
    </location>
</feature>
<dbReference type="STRING" id="571298.SAMN04488026_1005104"/>
<feature type="region of interest" description="Disordered" evidence="1">
    <location>
        <begin position="380"/>
        <end position="464"/>
    </location>
</feature>
<gene>
    <name evidence="2" type="ORF">SAMN04488026_1005104</name>
</gene>
<evidence type="ECO:0000313" key="3">
    <source>
        <dbReference type="Proteomes" id="UP000199382"/>
    </source>
</evidence>
<accession>A0A1G8MEZ3</accession>
<feature type="compositionally biased region" description="Acidic residues" evidence="1">
    <location>
        <begin position="423"/>
        <end position="439"/>
    </location>
</feature>
<dbReference type="AlphaFoldDB" id="A0A1G8MEZ3"/>
<evidence type="ECO:0008006" key="4">
    <source>
        <dbReference type="Google" id="ProtNLM"/>
    </source>
</evidence>
<dbReference type="EMBL" id="FNEK01000005">
    <property type="protein sequence ID" value="SDI66558.1"/>
    <property type="molecule type" value="Genomic_DNA"/>
</dbReference>
<keyword evidence="3" id="KW-1185">Reference proteome</keyword>
<feature type="compositionally biased region" description="Basic and acidic residues" evidence="1">
    <location>
        <begin position="704"/>
        <end position="720"/>
    </location>
</feature>
<dbReference type="Proteomes" id="UP000199382">
    <property type="component" value="Unassembled WGS sequence"/>
</dbReference>
<feature type="region of interest" description="Disordered" evidence="1">
    <location>
        <begin position="587"/>
        <end position="826"/>
    </location>
</feature>